<feature type="active site" evidence="3">
    <location>
        <position position="274"/>
    </location>
</feature>
<reference evidence="5 6" key="1">
    <citation type="submission" date="2014-12" db="EMBL/GenBank/DDBJ databases">
        <title>Genome sequencing of Photobacterium gaetbulicola AD005a.</title>
        <authorList>
            <person name="Adrian T.G.S."/>
            <person name="Chan K.G."/>
        </authorList>
    </citation>
    <scope>NUCLEOTIDE SEQUENCE [LARGE SCALE GENOMIC DNA]</scope>
    <source>
        <strain evidence="5 6">AD005a</strain>
    </source>
</reference>
<keyword evidence="5" id="KW-0418">Kinase</keyword>
<evidence type="ECO:0000256" key="1">
    <source>
        <dbReference type="ARBA" id="ARBA00006943"/>
    </source>
</evidence>
<evidence type="ECO:0000256" key="3">
    <source>
        <dbReference type="PIRSR" id="PIRSR633195-1"/>
    </source>
</evidence>
<dbReference type="RefSeq" id="WP_039457596.1">
    <property type="nucleotide sequence ID" value="NZ_JWLZ01000023.1"/>
</dbReference>
<feature type="active site" description="Amidino-cysteine intermediate" evidence="3">
    <location>
        <position position="380"/>
    </location>
</feature>
<feature type="compositionally biased region" description="Polar residues" evidence="4">
    <location>
        <begin position="1"/>
        <end position="13"/>
    </location>
</feature>
<gene>
    <name evidence="5" type="ORF">RJ45_02605</name>
</gene>
<accession>A0A0B9GK04</accession>
<comment type="caution">
    <text evidence="5">The sequence shown here is derived from an EMBL/GenBank/DDBJ whole genome shotgun (WGS) entry which is preliminary data.</text>
</comment>
<dbReference type="Gene3D" id="3.75.10.10">
    <property type="entry name" value="L-arginine/glycine Amidinotransferase, Chain A"/>
    <property type="match status" value="1"/>
</dbReference>
<dbReference type="InterPro" id="IPR033195">
    <property type="entry name" value="AmidinoTrfase"/>
</dbReference>
<dbReference type="GO" id="GO:0006601">
    <property type="term" value="P:creatine biosynthetic process"/>
    <property type="evidence" value="ECO:0007669"/>
    <property type="project" value="TreeGrafter"/>
</dbReference>
<dbReference type="SUPFAM" id="SSF55909">
    <property type="entry name" value="Pentein"/>
    <property type="match status" value="1"/>
</dbReference>
<dbReference type="EMBL" id="JWLZ01000023">
    <property type="protein sequence ID" value="KHT65130.1"/>
    <property type="molecule type" value="Genomic_DNA"/>
</dbReference>
<proteinExistence type="inferred from homology"/>
<name>A0A0B9GK04_9GAMM</name>
<dbReference type="Proteomes" id="UP000031278">
    <property type="component" value="Unassembled WGS sequence"/>
</dbReference>
<keyword evidence="5" id="KW-0723">Serine/threonine-protein kinase</keyword>
<evidence type="ECO:0000313" key="5">
    <source>
        <dbReference type="EMBL" id="KHT65130.1"/>
    </source>
</evidence>
<keyword evidence="2" id="KW-0808">Transferase</keyword>
<dbReference type="GO" id="GO:0004674">
    <property type="term" value="F:protein serine/threonine kinase activity"/>
    <property type="evidence" value="ECO:0007669"/>
    <property type="project" value="UniProtKB-KW"/>
</dbReference>
<evidence type="ECO:0000256" key="2">
    <source>
        <dbReference type="ARBA" id="ARBA00022679"/>
    </source>
</evidence>
<dbReference type="AlphaFoldDB" id="A0A0B9GK04"/>
<dbReference type="PANTHER" id="PTHR10488:SF1">
    <property type="entry name" value="GLYCINE AMIDINOTRANSFERASE, MITOCHONDRIAL"/>
    <property type="match status" value="1"/>
</dbReference>
<sequence length="410" mass="46929">MSVSNDLYPNASQPLERKESGVPYVREGLHVESHNDFDPLRHVIVGIADNQHIPEACPASNEKIPADSPMRGSKAGRRTQETIDRANECLNGFAKILEDRGIIVDRPGAVDWHQRITTPDFTISSGFGCMPPRDCLLTMGKSILMAPMSFRSRYFEYLAYVDLLREYFESDPNCLIEQAPRPRLADESFRMDYVAAYEYLSDEETMARSLRKEYSTNETDILFDAADVMRLGKDIFVQHGLTTNLAGIRWIKRKYEPQGYRIHTLSFEDNHPIHIDATFCPLRPGLMLLNPHRPLFKGQRDIFEKNGWEIVEAVSPAWDNPPPLCYSSTWLSMNTLILDHKTVCVEASEHPQMEQFDKLGFEVIPVDLRDAYAFGGGLHCATADVWREGTREDYFGNQFFGAHSVEYWEY</sequence>
<dbReference type="GO" id="GO:0015068">
    <property type="term" value="F:glycine amidinotransferase activity"/>
    <property type="evidence" value="ECO:0007669"/>
    <property type="project" value="TreeGrafter"/>
</dbReference>
<feature type="region of interest" description="Disordered" evidence="4">
    <location>
        <begin position="1"/>
        <end position="20"/>
    </location>
</feature>
<evidence type="ECO:0000313" key="6">
    <source>
        <dbReference type="Proteomes" id="UP000031278"/>
    </source>
</evidence>
<comment type="similarity">
    <text evidence="1">Belongs to the amidinotransferase family.</text>
</comment>
<organism evidence="5 6">
    <name type="scientific">Photobacterium gaetbulicola</name>
    <dbReference type="NCBI Taxonomy" id="1295392"/>
    <lineage>
        <taxon>Bacteria</taxon>
        <taxon>Pseudomonadati</taxon>
        <taxon>Pseudomonadota</taxon>
        <taxon>Gammaproteobacteria</taxon>
        <taxon>Vibrionales</taxon>
        <taxon>Vibrionaceae</taxon>
        <taxon>Photobacterium</taxon>
    </lineage>
</organism>
<evidence type="ECO:0000256" key="4">
    <source>
        <dbReference type="SAM" id="MobiDB-lite"/>
    </source>
</evidence>
<feature type="region of interest" description="Disordered" evidence="4">
    <location>
        <begin position="58"/>
        <end position="79"/>
    </location>
</feature>
<protein>
    <submittedName>
        <fullName evidence="5">Serine/threonine protein kinase</fullName>
    </submittedName>
</protein>
<feature type="active site" evidence="3">
    <location>
        <position position="224"/>
    </location>
</feature>
<dbReference type="PANTHER" id="PTHR10488">
    <property type="entry name" value="GLYCINE AMIDINOTRANSFERASE, MITOCHONDRIAL"/>
    <property type="match status" value="1"/>
</dbReference>